<feature type="region of interest" description="Disordered" evidence="2">
    <location>
        <begin position="111"/>
        <end position="149"/>
    </location>
</feature>
<dbReference type="InterPro" id="IPR012946">
    <property type="entry name" value="X8"/>
</dbReference>
<evidence type="ECO:0000256" key="1">
    <source>
        <dbReference type="ARBA" id="ARBA00022729"/>
    </source>
</evidence>
<evidence type="ECO:0000259" key="4">
    <source>
        <dbReference type="SMART" id="SM00768"/>
    </source>
</evidence>
<evidence type="ECO:0000313" key="6">
    <source>
        <dbReference type="Proteomes" id="UP000241394"/>
    </source>
</evidence>
<dbReference type="OrthoDB" id="1930814at2759"/>
<dbReference type="FunCoup" id="A0A2R6PBK1">
    <property type="interactions" value="298"/>
</dbReference>
<dbReference type="InterPro" id="IPR044788">
    <property type="entry name" value="X8_dom_prot"/>
</dbReference>
<dbReference type="STRING" id="1590841.A0A2R6PBK1"/>
<dbReference type="GO" id="GO:0009506">
    <property type="term" value="C:plasmodesma"/>
    <property type="evidence" value="ECO:0007669"/>
    <property type="project" value="UniProtKB-ARBA"/>
</dbReference>
<dbReference type="EMBL" id="NKQK01000027">
    <property type="protein sequence ID" value="PSR88398.1"/>
    <property type="molecule type" value="Genomic_DNA"/>
</dbReference>
<dbReference type="SMART" id="SM00768">
    <property type="entry name" value="X8"/>
    <property type="match status" value="1"/>
</dbReference>
<dbReference type="PANTHER" id="PTHR31044">
    <property type="entry name" value="BETA-1,3 GLUCANASE"/>
    <property type="match status" value="1"/>
</dbReference>
<dbReference type="OMA" id="CSAITSN"/>
<feature type="domain" description="X8" evidence="4">
    <location>
        <begin position="21"/>
        <end position="107"/>
    </location>
</feature>
<dbReference type="InParanoid" id="A0A2R6PBK1"/>
<feature type="compositionally biased region" description="Low complexity" evidence="2">
    <location>
        <begin position="111"/>
        <end position="141"/>
    </location>
</feature>
<comment type="caution">
    <text evidence="5">The sequence shown here is derived from an EMBL/GenBank/DDBJ whole genome shotgun (WGS) entry which is preliminary data.</text>
</comment>
<evidence type="ECO:0000313" key="5">
    <source>
        <dbReference type="EMBL" id="PSR88398.1"/>
    </source>
</evidence>
<accession>A0A2R6PBK1</accession>
<proteinExistence type="predicted"/>
<feature type="chain" id="PRO_5015323585" evidence="3">
    <location>
        <begin position="21"/>
        <end position="186"/>
    </location>
</feature>
<gene>
    <name evidence="5" type="ORF">CEY00_Acc31465</name>
</gene>
<protein>
    <submittedName>
        <fullName evidence="5">PLASMODESMATA CALLOSE-BINDING PROTEIN 3 like</fullName>
    </submittedName>
</protein>
<evidence type="ECO:0000256" key="2">
    <source>
        <dbReference type="SAM" id="MobiDB-lite"/>
    </source>
</evidence>
<dbReference type="PANTHER" id="PTHR31044:SF60">
    <property type="entry name" value="PLASMODESMATA CALLOSE-BINDING PROTEIN 4"/>
    <property type="match status" value="1"/>
</dbReference>
<keyword evidence="6" id="KW-1185">Reference proteome</keyword>
<dbReference type="AlphaFoldDB" id="A0A2R6PBK1"/>
<dbReference type="Gene3D" id="1.20.58.1040">
    <property type="match status" value="1"/>
</dbReference>
<dbReference type="Proteomes" id="UP000241394">
    <property type="component" value="Chromosome LG27"/>
</dbReference>
<keyword evidence="1 3" id="KW-0732">Signal</keyword>
<reference evidence="6" key="2">
    <citation type="journal article" date="2018" name="BMC Genomics">
        <title>A manually annotated Actinidia chinensis var. chinensis (kiwifruit) genome highlights the challenges associated with draft genomes and gene prediction in plants.</title>
        <authorList>
            <person name="Pilkington S.M."/>
            <person name="Crowhurst R."/>
            <person name="Hilario E."/>
            <person name="Nardozza S."/>
            <person name="Fraser L."/>
            <person name="Peng Y."/>
            <person name="Gunaseelan K."/>
            <person name="Simpson R."/>
            <person name="Tahir J."/>
            <person name="Deroles S.C."/>
            <person name="Templeton K."/>
            <person name="Luo Z."/>
            <person name="Davy M."/>
            <person name="Cheng C."/>
            <person name="McNeilage M."/>
            <person name="Scaglione D."/>
            <person name="Liu Y."/>
            <person name="Zhang Q."/>
            <person name="Datson P."/>
            <person name="De Silva N."/>
            <person name="Gardiner S.E."/>
            <person name="Bassett H."/>
            <person name="Chagne D."/>
            <person name="McCallum J."/>
            <person name="Dzierzon H."/>
            <person name="Deng C."/>
            <person name="Wang Y.Y."/>
            <person name="Barron L."/>
            <person name="Manako K."/>
            <person name="Bowen J."/>
            <person name="Foster T.M."/>
            <person name="Erridge Z.A."/>
            <person name="Tiffin H."/>
            <person name="Waite C.N."/>
            <person name="Davies K.M."/>
            <person name="Grierson E.P."/>
            <person name="Laing W.A."/>
            <person name="Kirk R."/>
            <person name="Chen X."/>
            <person name="Wood M."/>
            <person name="Montefiori M."/>
            <person name="Brummell D.A."/>
            <person name="Schwinn K.E."/>
            <person name="Catanach A."/>
            <person name="Fullerton C."/>
            <person name="Li D."/>
            <person name="Meiyalaghan S."/>
            <person name="Nieuwenhuizen N."/>
            <person name="Read N."/>
            <person name="Prakash R."/>
            <person name="Hunter D."/>
            <person name="Zhang H."/>
            <person name="McKenzie M."/>
            <person name="Knabel M."/>
            <person name="Harris A."/>
            <person name="Allan A.C."/>
            <person name="Gleave A."/>
            <person name="Chen A."/>
            <person name="Janssen B.J."/>
            <person name="Plunkett B."/>
            <person name="Ampomah-Dwamena C."/>
            <person name="Voogd C."/>
            <person name="Leif D."/>
            <person name="Lafferty D."/>
            <person name="Souleyre E.J.F."/>
            <person name="Varkonyi-Gasic E."/>
            <person name="Gambi F."/>
            <person name="Hanley J."/>
            <person name="Yao J.L."/>
            <person name="Cheung J."/>
            <person name="David K.M."/>
            <person name="Warren B."/>
            <person name="Marsh K."/>
            <person name="Snowden K.C."/>
            <person name="Lin-Wang K."/>
            <person name="Brian L."/>
            <person name="Martinez-Sanchez M."/>
            <person name="Wang M."/>
            <person name="Ileperuma N."/>
            <person name="Macnee N."/>
            <person name="Campin R."/>
            <person name="McAtee P."/>
            <person name="Drummond R.S.M."/>
            <person name="Espley R.V."/>
            <person name="Ireland H.S."/>
            <person name="Wu R."/>
            <person name="Atkinson R.G."/>
            <person name="Karunairetnam S."/>
            <person name="Bulley S."/>
            <person name="Chunkath S."/>
            <person name="Hanley Z."/>
            <person name="Storey R."/>
            <person name="Thrimawithana A.H."/>
            <person name="Thomson S."/>
            <person name="David C."/>
            <person name="Testolin R."/>
            <person name="Huang H."/>
            <person name="Hellens R.P."/>
            <person name="Schaffer R.J."/>
        </authorList>
    </citation>
    <scope>NUCLEOTIDE SEQUENCE [LARGE SCALE GENOMIC DNA]</scope>
    <source>
        <strain evidence="6">cv. Red5</strain>
    </source>
</reference>
<evidence type="ECO:0000256" key="3">
    <source>
        <dbReference type="SAM" id="SignalP"/>
    </source>
</evidence>
<name>A0A2R6PBK1_ACTCC</name>
<reference evidence="5 6" key="1">
    <citation type="submission" date="2017-07" db="EMBL/GenBank/DDBJ databases">
        <title>An improved, manually edited Actinidia chinensis var. chinensis (kiwifruit) genome highlights the challenges associated with draft genomes and gene prediction in plants.</title>
        <authorList>
            <person name="Pilkington S."/>
            <person name="Crowhurst R."/>
            <person name="Hilario E."/>
            <person name="Nardozza S."/>
            <person name="Fraser L."/>
            <person name="Peng Y."/>
            <person name="Gunaseelan K."/>
            <person name="Simpson R."/>
            <person name="Tahir J."/>
            <person name="Deroles S."/>
            <person name="Templeton K."/>
            <person name="Luo Z."/>
            <person name="Davy M."/>
            <person name="Cheng C."/>
            <person name="Mcneilage M."/>
            <person name="Scaglione D."/>
            <person name="Liu Y."/>
            <person name="Zhang Q."/>
            <person name="Datson P."/>
            <person name="De Silva N."/>
            <person name="Gardiner S."/>
            <person name="Bassett H."/>
            <person name="Chagne D."/>
            <person name="Mccallum J."/>
            <person name="Dzierzon H."/>
            <person name="Deng C."/>
            <person name="Wang Y.-Y."/>
            <person name="Barron N."/>
            <person name="Manako K."/>
            <person name="Bowen J."/>
            <person name="Foster T."/>
            <person name="Erridge Z."/>
            <person name="Tiffin H."/>
            <person name="Waite C."/>
            <person name="Davies K."/>
            <person name="Grierson E."/>
            <person name="Laing W."/>
            <person name="Kirk R."/>
            <person name="Chen X."/>
            <person name="Wood M."/>
            <person name="Montefiori M."/>
            <person name="Brummell D."/>
            <person name="Schwinn K."/>
            <person name="Catanach A."/>
            <person name="Fullerton C."/>
            <person name="Li D."/>
            <person name="Meiyalaghan S."/>
            <person name="Nieuwenhuizen N."/>
            <person name="Read N."/>
            <person name="Prakash R."/>
            <person name="Hunter D."/>
            <person name="Zhang H."/>
            <person name="Mckenzie M."/>
            <person name="Knabel M."/>
            <person name="Harris A."/>
            <person name="Allan A."/>
            <person name="Chen A."/>
            <person name="Janssen B."/>
            <person name="Plunkett B."/>
            <person name="Dwamena C."/>
            <person name="Voogd C."/>
            <person name="Leif D."/>
            <person name="Lafferty D."/>
            <person name="Souleyre E."/>
            <person name="Varkonyi-Gasic E."/>
            <person name="Gambi F."/>
            <person name="Hanley J."/>
            <person name="Yao J.-L."/>
            <person name="Cheung J."/>
            <person name="David K."/>
            <person name="Warren B."/>
            <person name="Marsh K."/>
            <person name="Snowden K."/>
            <person name="Lin-Wang K."/>
            <person name="Brian L."/>
            <person name="Martinez-Sanchez M."/>
            <person name="Wang M."/>
            <person name="Ileperuma N."/>
            <person name="Macnee N."/>
            <person name="Campin R."/>
            <person name="Mcatee P."/>
            <person name="Drummond R."/>
            <person name="Espley R."/>
            <person name="Ireland H."/>
            <person name="Wu R."/>
            <person name="Atkinson R."/>
            <person name="Karunairetnam S."/>
            <person name="Bulley S."/>
            <person name="Chunkath S."/>
            <person name="Hanley Z."/>
            <person name="Storey R."/>
            <person name="Thrimawithana A."/>
            <person name="Thomson S."/>
            <person name="David C."/>
            <person name="Testolin R."/>
        </authorList>
    </citation>
    <scope>NUCLEOTIDE SEQUENCE [LARGE SCALE GENOMIC DNA]</scope>
    <source>
        <strain evidence="6">cv. Red5</strain>
        <tissue evidence="5">Young leaf</tissue>
    </source>
</reference>
<feature type="signal peptide" evidence="3">
    <location>
        <begin position="1"/>
        <end position="20"/>
    </location>
</feature>
<sequence length="186" mass="19129">MAVFPLCLVLFLAMAGHSSATYCVCKDNVSESILQKNIDYACGAGADCSAITSNGACYNPNTVKDHCNYAVNSYYQKKQQAIGSCDFQGSATTTQSLSSTQSSGCVYPASPSGAGNGTTPSTSTTPSNTTPTGSTTTTPSGFGLGPSGTITNTDSKASLTLHQNSHLVCSLTLTLTLTLTLLLLRL</sequence>
<dbReference type="Pfam" id="PF07983">
    <property type="entry name" value="X8"/>
    <property type="match status" value="1"/>
</dbReference>
<dbReference type="Gramene" id="PSR88398">
    <property type="protein sequence ID" value="PSR88398"/>
    <property type="gene ID" value="CEY00_Acc31465"/>
</dbReference>
<organism evidence="5 6">
    <name type="scientific">Actinidia chinensis var. chinensis</name>
    <name type="common">Chinese soft-hair kiwi</name>
    <dbReference type="NCBI Taxonomy" id="1590841"/>
    <lineage>
        <taxon>Eukaryota</taxon>
        <taxon>Viridiplantae</taxon>
        <taxon>Streptophyta</taxon>
        <taxon>Embryophyta</taxon>
        <taxon>Tracheophyta</taxon>
        <taxon>Spermatophyta</taxon>
        <taxon>Magnoliopsida</taxon>
        <taxon>eudicotyledons</taxon>
        <taxon>Gunneridae</taxon>
        <taxon>Pentapetalae</taxon>
        <taxon>asterids</taxon>
        <taxon>Ericales</taxon>
        <taxon>Actinidiaceae</taxon>
        <taxon>Actinidia</taxon>
    </lineage>
</organism>